<dbReference type="Pfam" id="PF00563">
    <property type="entry name" value="EAL"/>
    <property type="match status" value="1"/>
</dbReference>
<evidence type="ECO:0000313" key="3">
    <source>
        <dbReference type="EMBL" id="MDO6413986.1"/>
    </source>
</evidence>
<accession>A0ABT8Y6N6</accession>
<evidence type="ECO:0000259" key="2">
    <source>
        <dbReference type="PROSITE" id="PS50883"/>
    </source>
</evidence>
<feature type="transmembrane region" description="Helical" evidence="1">
    <location>
        <begin position="6"/>
        <end position="28"/>
    </location>
</feature>
<dbReference type="Gene3D" id="3.20.20.450">
    <property type="entry name" value="EAL domain"/>
    <property type="match status" value="1"/>
</dbReference>
<proteinExistence type="predicted"/>
<keyword evidence="1" id="KW-0812">Transmembrane</keyword>
<organism evidence="3 4">
    <name type="scientific">Sphingomonas natans</name>
    <dbReference type="NCBI Taxonomy" id="3063330"/>
    <lineage>
        <taxon>Bacteria</taxon>
        <taxon>Pseudomonadati</taxon>
        <taxon>Pseudomonadota</taxon>
        <taxon>Alphaproteobacteria</taxon>
        <taxon>Sphingomonadales</taxon>
        <taxon>Sphingomonadaceae</taxon>
        <taxon>Sphingomonas</taxon>
    </lineage>
</organism>
<dbReference type="SMART" id="SM00052">
    <property type="entry name" value="EAL"/>
    <property type="match status" value="1"/>
</dbReference>
<dbReference type="Proteomes" id="UP001169764">
    <property type="component" value="Unassembled WGS sequence"/>
</dbReference>
<reference evidence="3" key="1">
    <citation type="submission" date="2023-07" db="EMBL/GenBank/DDBJ databases">
        <authorList>
            <person name="Kim M."/>
        </authorList>
    </citation>
    <scope>NUCLEOTIDE SEQUENCE</scope>
    <source>
        <strain evidence="3">BIUV-7</strain>
    </source>
</reference>
<sequence>MISLSLPLAIAIFAAIVVAMLTACWLGIKLAGRSTKRASLLQSQNAPAEAAPVTQQQQLADDLDAAIVRGQLFLVHQPKMRARTGQIEAVETLVRWRHPEHGLISPSDFIGMAEQRGEIRRITEWVLRQAINEQRSLGACGHMMPFNVNVSAYLLADREFAQWMLDTIRTASAPIGIEITETAMIADPAGALRNLHLFADAGIRVAIDDYGAGLSSLAYLKQLPARELKIDRMFISGLSTSHRDPLLVRSTIDLAHALEMEVTAEGVDSASTMALLRVMGCDLMQGYLIAKPMPLGELRAFLDTRDAAGEPAIPVAFPWARAAAATGQEGAGEEAVKKQA</sequence>
<dbReference type="PANTHER" id="PTHR33121">
    <property type="entry name" value="CYCLIC DI-GMP PHOSPHODIESTERASE PDEF"/>
    <property type="match status" value="1"/>
</dbReference>
<name>A0ABT8Y6N6_9SPHN</name>
<dbReference type="SUPFAM" id="SSF141868">
    <property type="entry name" value="EAL domain-like"/>
    <property type="match status" value="1"/>
</dbReference>
<dbReference type="PROSITE" id="PS50883">
    <property type="entry name" value="EAL"/>
    <property type="match status" value="1"/>
</dbReference>
<evidence type="ECO:0000256" key="1">
    <source>
        <dbReference type="SAM" id="Phobius"/>
    </source>
</evidence>
<keyword evidence="1" id="KW-0472">Membrane</keyword>
<keyword evidence="4" id="KW-1185">Reference proteome</keyword>
<dbReference type="PANTHER" id="PTHR33121:SF70">
    <property type="entry name" value="SIGNALING PROTEIN YKOW"/>
    <property type="match status" value="1"/>
</dbReference>
<protein>
    <submittedName>
        <fullName evidence="3">EAL domain-containing protein</fullName>
    </submittedName>
</protein>
<comment type="caution">
    <text evidence="3">The sequence shown here is derived from an EMBL/GenBank/DDBJ whole genome shotgun (WGS) entry which is preliminary data.</text>
</comment>
<dbReference type="InterPro" id="IPR035919">
    <property type="entry name" value="EAL_sf"/>
</dbReference>
<feature type="domain" description="EAL" evidence="2">
    <location>
        <begin position="56"/>
        <end position="306"/>
    </location>
</feature>
<evidence type="ECO:0000313" key="4">
    <source>
        <dbReference type="Proteomes" id="UP001169764"/>
    </source>
</evidence>
<dbReference type="EMBL" id="JAUOTP010000002">
    <property type="protein sequence ID" value="MDO6413986.1"/>
    <property type="molecule type" value="Genomic_DNA"/>
</dbReference>
<gene>
    <name evidence="3" type="ORF">Q4F19_06295</name>
</gene>
<dbReference type="CDD" id="cd01948">
    <property type="entry name" value="EAL"/>
    <property type="match status" value="1"/>
</dbReference>
<dbReference type="RefSeq" id="WP_303541034.1">
    <property type="nucleotide sequence ID" value="NZ_JAUOTP010000002.1"/>
</dbReference>
<dbReference type="InterPro" id="IPR001633">
    <property type="entry name" value="EAL_dom"/>
</dbReference>
<keyword evidence="1" id="KW-1133">Transmembrane helix</keyword>
<dbReference type="InterPro" id="IPR050706">
    <property type="entry name" value="Cyclic-di-GMP_PDE-like"/>
</dbReference>